<evidence type="ECO:0000256" key="2">
    <source>
        <dbReference type="SAM" id="Phobius"/>
    </source>
</evidence>
<protein>
    <recommendedName>
        <fullName evidence="3">DUF659 domain-containing protein</fullName>
    </recommendedName>
</protein>
<feature type="compositionally biased region" description="Basic and acidic residues" evidence="1">
    <location>
        <begin position="168"/>
        <end position="177"/>
    </location>
</feature>
<dbReference type="Pfam" id="PF04937">
    <property type="entry name" value="DUF659"/>
    <property type="match status" value="1"/>
</dbReference>
<dbReference type="Proteomes" id="UP000054423">
    <property type="component" value="Unassembled WGS sequence"/>
</dbReference>
<feature type="domain" description="DUF659" evidence="3">
    <location>
        <begin position="1"/>
        <end position="78"/>
    </location>
</feature>
<keyword evidence="2" id="KW-1133">Transmembrane helix</keyword>
<keyword evidence="2" id="KW-0472">Membrane</keyword>
<feature type="region of interest" description="Disordered" evidence="1">
    <location>
        <begin position="127"/>
        <end position="177"/>
    </location>
</feature>
<name>W2K9X2_PHYNI</name>
<evidence type="ECO:0000256" key="1">
    <source>
        <dbReference type="SAM" id="MobiDB-lite"/>
    </source>
</evidence>
<evidence type="ECO:0000259" key="3">
    <source>
        <dbReference type="Pfam" id="PF04937"/>
    </source>
</evidence>
<proteinExistence type="predicted"/>
<dbReference type="EMBL" id="KI682411">
    <property type="protein sequence ID" value="ETL81948.1"/>
    <property type="molecule type" value="Genomic_DNA"/>
</dbReference>
<reference evidence="4" key="1">
    <citation type="submission" date="2013-11" db="EMBL/GenBank/DDBJ databases">
        <title>The Genome Sequence of Phytophthora parasitica CHvinca01.</title>
        <authorList>
            <consortium name="The Broad Institute Genomics Platform"/>
            <person name="Russ C."/>
            <person name="Tyler B."/>
            <person name="Panabieres F."/>
            <person name="Shan W."/>
            <person name="Tripathy S."/>
            <person name="Grunwald N."/>
            <person name="Machado M."/>
            <person name="Johnson C.S."/>
            <person name="Arredondo F."/>
            <person name="Hong C."/>
            <person name="Coffey M."/>
            <person name="Young S.K."/>
            <person name="Zeng Q."/>
            <person name="Gargeya S."/>
            <person name="Fitzgerald M."/>
            <person name="Abouelleil A."/>
            <person name="Alvarado L."/>
            <person name="Chapman S.B."/>
            <person name="Gainer-Dewar J."/>
            <person name="Goldberg J."/>
            <person name="Griggs A."/>
            <person name="Gujja S."/>
            <person name="Hansen M."/>
            <person name="Howarth C."/>
            <person name="Imamovic A."/>
            <person name="Ireland A."/>
            <person name="Larimer J."/>
            <person name="McCowan C."/>
            <person name="Murphy C."/>
            <person name="Pearson M."/>
            <person name="Poon T.W."/>
            <person name="Priest M."/>
            <person name="Roberts A."/>
            <person name="Saif S."/>
            <person name="Shea T."/>
            <person name="Sykes S."/>
            <person name="Wortman J."/>
            <person name="Nusbaum C."/>
            <person name="Birren B."/>
        </authorList>
    </citation>
    <scope>NUCLEOTIDE SEQUENCE [LARGE SCALE GENOMIC DNA]</scope>
    <source>
        <strain evidence="4">CHvinca01</strain>
    </source>
</reference>
<dbReference type="OrthoDB" id="89797at2759"/>
<gene>
    <name evidence="4" type="ORF">L917_17823</name>
</gene>
<dbReference type="AlphaFoldDB" id="W2K9X2"/>
<feature type="compositionally biased region" description="Polar residues" evidence="1">
    <location>
        <begin position="142"/>
        <end position="152"/>
    </location>
</feature>
<accession>W2K9X2</accession>
<organism evidence="4">
    <name type="scientific">Phytophthora nicotianae</name>
    <name type="common">Potato buckeye rot agent</name>
    <name type="synonym">Phytophthora parasitica</name>
    <dbReference type="NCBI Taxonomy" id="4792"/>
    <lineage>
        <taxon>Eukaryota</taxon>
        <taxon>Sar</taxon>
        <taxon>Stramenopiles</taxon>
        <taxon>Oomycota</taxon>
        <taxon>Peronosporomycetes</taxon>
        <taxon>Peronosporales</taxon>
        <taxon>Peronosporaceae</taxon>
        <taxon>Phytophthora</taxon>
    </lineage>
</organism>
<dbReference type="InterPro" id="IPR007021">
    <property type="entry name" value="DUF659"/>
</dbReference>
<feature type="transmembrane region" description="Helical" evidence="2">
    <location>
        <begin position="12"/>
        <end position="30"/>
    </location>
</feature>
<keyword evidence="2" id="KW-0812">Transmembrane</keyword>
<evidence type="ECO:0000313" key="4">
    <source>
        <dbReference type="EMBL" id="ETL81948.1"/>
    </source>
</evidence>
<sequence>MDGWSNTNSSSIINFMVVAPAMPAVFWSPWSTKLKQHTANYMAQEIEKVIEDIESQTTAKVVAVVTDNAKNMRSATHRKQSPRNVLSALKNLEADNIFVSEVYKWFRWLRYHAAFGVTSPDEEVNTVEEDENSNPNAEGGSAAQNLELLSNTAEAEADEADIESTTPADERLQSGSV</sequence>